<accession>A0ABN7BDZ4</accession>
<feature type="compositionally biased region" description="Acidic residues" evidence="1">
    <location>
        <begin position="68"/>
        <end position="80"/>
    </location>
</feature>
<dbReference type="PROSITE" id="PS50213">
    <property type="entry name" value="FAS1"/>
    <property type="match status" value="4"/>
</dbReference>
<dbReference type="SUPFAM" id="SSF82153">
    <property type="entry name" value="FAS1 domain"/>
    <property type="match status" value="4"/>
</dbReference>
<keyword evidence="5" id="KW-1185">Reference proteome</keyword>
<evidence type="ECO:0000259" key="3">
    <source>
        <dbReference type="PROSITE" id="PS50213"/>
    </source>
</evidence>
<evidence type="ECO:0000256" key="1">
    <source>
        <dbReference type="SAM" id="MobiDB-lite"/>
    </source>
</evidence>
<dbReference type="Proteomes" id="UP001307889">
    <property type="component" value="Chromosome 14"/>
</dbReference>
<feature type="compositionally biased region" description="Acidic residues" evidence="1">
    <location>
        <begin position="93"/>
        <end position="107"/>
    </location>
</feature>
<feature type="region of interest" description="Disordered" evidence="1">
    <location>
        <begin position="39"/>
        <end position="110"/>
    </location>
</feature>
<feature type="domain" description="FAS1" evidence="3">
    <location>
        <begin position="491"/>
        <end position="625"/>
    </location>
</feature>
<evidence type="ECO:0000313" key="4">
    <source>
        <dbReference type="EMBL" id="BET02599.1"/>
    </source>
</evidence>
<reference evidence="4 5" key="1">
    <citation type="submission" date="2023-09" db="EMBL/GenBank/DDBJ databases">
        <title>Nesidiocoris tenuis whole genome shotgun sequence.</title>
        <authorList>
            <person name="Shibata T."/>
            <person name="Shimoda M."/>
            <person name="Kobayashi T."/>
            <person name="Uehara T."/>
        </authorList>
    </citation>
    <scope>NUCLEOTIDE SEQUENCE [LARGE SCALE GENOMIC DNA]</scope>
    <source>
        <strain evidence="4 5">Japan</strain>
    </source>
</reference>
<dbReference type="Pfam" id="PF02469">
    <property type="entry name" value="Fasciclin"/>
    <property type="match status" value="4"/>
</dbReference>
<dbReference type="SMART" id="SM00554">
    <property type="entry name" value="FAS1"/>
    <property type="match status" value="4"/>
</dbReference>
<proteinExistence type="predicted"/>
<dbReference type="PANTHER" id="PTHR10900">
    <property type="entry name" value="PERIOSTIN-RELATED"/>
    <property type="match status" value="1"/>
</dbReference>
<organism evidence="4 5">
    <name type="scientific">Nesidiocoris tenuis</name>
    <dbReference type="NCBI Taxonomy" id="355587"/>
    <lineage>
        <taxon>Eukaryota</taxon>
        <taxon>Metazoa</taxon>
        <taxon>Ecdysozoa</taxon>
        <taxon>Arthropoda</taxon>
        <taxon>Hexapoda</taxon>
        <taxon>Insecta</taxon>
        <taxon>Pterygota</taxon>
        <taxon>Neoptera</taxon>
        <taxon>Paraneoptera</taxon>
        <taxon>Hemiptera</taxon>
        <taxon>Heteroptera</taxon>
        <taxon>Panheteroptera</taxon>
        <taxon>Cimicomorpha</taxon>
        <taxon>Miridae</taxon>
        <taxon>Dicyphina</taxon>
        <taxon>Nesidiocoris</taxon>
    </lineage>
</organism>
<feature type="signal peptide" evidence="2">
    <location>
        <begin position="1"/>
        <end position="24"/>
    </location>
</feature>
<dbReference type="EMBL" id="AP028922">
    <property type="protein sequence ID" value="BET02599.1"/>
    <property type="molecule type" value="Genomic_DNA"/>
</dbReference>
<gene>
    <name evidence="4" type="ORF">NTJ_15417</name>
</gene>
<dbReference type="InterPro" id="IPR036378">
    <property type="entry name" value="FAS1_dom_sf"/>
</dbReference>
<sequence>MATKLSFFLVVGLIFVCGFGIAVGQSDLTSKLAEAKKLGAYEESAKSEPAVSKDKSREELEAPKPEEPVVDADVVEDSEAENPSTDVKPNSESSEDDSEDDDDDDLPDFAGLGGGLQNIFNFLRHPALKPWWQGPNVCVDRDEKEEEDSSESKSSSGDGFLVFGMGMSQFSSCKHSPSKYVCTTVTSKNGKTRKATVTYQCCHGSRRVQGKDGCQKVETKSVAEMARDIGCDKFEKACEKENIAELLSGNKTIFMPLDAAFDDYRSEESSANSVLTNEVAGEEAKPAISKRQVLLNHIVPGVYDMSDIENEMLLTTEDNKQLRINGYPGGVVTVNCAPVNSTDKLTTDGVIHTVDRVLPVVTKSLAELLDEKRFSKFKALLEENNLLEPLKGSKVATVFALTNEQVDQLEPKHAMCMQTILRHHILPHTVCTAAVRSNRISSIDLAANWVHMEQSESGAVLLDKTAKIAEGDKMATNGVLHVVDTFIIPSSARSATDLLQQTNHTRFLALLEKAGLKKEVDKSGEITLFVPVESRLDQLEQLEGDELKNTLLFHIANGKFESEDLDNGVTLPTKDGEEKIRVSAKANVLSALMNQDSPLSVQCVPLTRLDGRICNGIAHEIARPLTPANATILELIESDPQLTLLKDALQGTKLEEQLKSGELSGPFTLLAPSNDAFKNMKTSTLEMIAKDKTSADSFLRSHILNDAICCSNVGPSSWPFVSTVRNLEGSTIPTNRPRSGVVTFGGVPVETCDVIARDGIIHVIDGALGQNKRRTLNPFADEEIVIRKPFTDIILAGL</sequence>
<name>A0ABN7BDZ4_9HEMI</name>
<keyword evidence="2" id="KW-0732">Signal</keyword>
<protein>
    <submittedName>
        <fullName evidence="4">Fasciclin domain</fullName>
    </submittedName>
</protein>
<feature type="domain" description="FAS1" evidence="3">
    <location>
        <begin position="361"/>
        <end position="487"/>
    </location>
</feature>
<evidence type="ECO:0000313" key="5">
    <source>
        <dbReference type="Proteomes" id="UP001307889"/>
    </source>
</evidence>
<evidence type="ECO:0000256" key="2">
    <source>
        <dbReference type="SAM" id="SignalP"/>
    </source>
</evidence>
<feature type="compositionally biased region" description="Basic and acidic residues" evidence="1">
    <location>
        <begin position="39"/>
        <end position="67"/>
    </location>
</feature>
<feature type="domain" description="FAS1" evidence="3">
    <location>
        <begin position="629"/>
        <end position="768"/>
    </location>
</feature>
<dbReference type="PANTHER" id="PTHR10900:SF77">
    <property type="entry name" value="FI19380P1"/>
    <property type="match status" value="1"/>
</dbReference>
<dbReference type="Gene3D" id="2.30.180.10">
    <property type="entry name" value="FAS1 domain"/>
    <property type="match status" value="4"/>
</dbReference>
<feature type="domain" description="FAS1" evidence="3">
    <location>
        <begin position="218"/>
        <end position="358"/>
    </location>
</feature>
<feature type="chain" id="PRO_5046924198" evidence="2">
    <location>
        <begin position="25"/>
        <end position="798"/>
    </location>
</feature>
<dbReference type="InterPro" id="IPR050904">
    <property type="entry name" value="Adhesion/Biosynth-related"/>
</dbReference>
<dbReference type="InterPro" id="IPR000782">
    <property type="entry name" value="FAS1_domain"/>
</dbReference>